<name>A0A645GYL8_9ZZZZ</name>
<sequence>MNRVVADGDRIALNEDFSVHVLGTPGHSADEISYIIGNSAFIGDSVPVKGDIPIYINKENTLESLEKLSKLSAIDAFYPAWDKTYSSKEMREKIQEAESIVNLLDIEVKTAQKENPEANLDQIVRLVCEKTKMPQLMQNPLFKQTIKSHTNGLHEGDI</sequence>
<dbReference type="GO" id="GO:0004416">
    <property type="term" value="F:hydroxyacylglutathione hydrolase activity"/>
    <property type="evidence" value="ECO:0007669"/>
    <property type="project" value="UniProtKB-EC"/>
</dbReference>
<comment type="caution">
    <text evidence="2">The sequence shown here is derived from an EMBL/GenBank/DDBJ whole genome shotgun (WGS) entry which is preliminary data.</text>
</comment>
<dbReference type="EC" id="3.1.2.6" evidence="2"/>
<gene>
    <name evidence="2" type="primary">gloB_52</name>
    <name evidence="2" type="ORF">SDC9_176585</name>
</gene>
<dbReference type="CDD" id="cd06262">
    <property type="entry name" value="metallo-hydrolase-like_MBL-fold"/>
    <property type="match status" value="1"/>
</dbReference>
<accession>A0A645GYL8</accession>
<dbReference type="AlphaFoldDB" id="A0A645GYL8"/>
<dbReference type="EMBL" id="VSSQ01079692">
    <property type="protein sequence ID" value="MPN29134.1"/>
    <property type="molecule type" value="Genomic_DNA"/>
</dbReference>
<keyword evidence="1" id="KW-0175">Coiled coil</keyword>
<protein>
    <submittedName>
        <fullName evidence="2">Hydroxyacylglutathione hydrolase</fullName>
        <ecNumber evidence="2">3.1.2.6</ecNumber>
    </submittedName>
</protein>
<feature type="coiled-coil region" evidence="1">
    <location>
        <begin position="87"/>
        <end position="114"/>
    </location>
</feature>
<reference evidence="2" key="1">
    <citation type="submission" date="2019-08" db="EMBL/GenBank/DDBJ databases">
        <authorList>
            <person name="Kucharzyk K."/>
            <person name="Murdoch R.W."/>
            <person name="Higgins S."/>
            <person name="Loffler F."/>
        </authorList>
    </citation>
    <scope>NUCLEOTIDE SEQUENCE</scope>
</reference>
<proteinExistence type="predicted"/>
<keyword evidence="2" id="KW-0378">Hydrolase</keyword>
<dbReference type="InterPro" id="IPR036866">
    <property type="entry name" value="RibonucZ/Hydroxyglut_hydro"/>
</dbReference>
<organism evidence="2">
    <name type="scientific">bioreactor metagenome</name>
    <dbReference type="NCBI Taxonomy" id="1076179"/>
    <lineage>
        <taxon>unclassified sequences</taxon>
        <taxon>metagenomes</taxon>
        <taxon>ecological metagenomes</taxon>
    </lineage>
</organism>
<dbReference type="SUPFAM" id="SSF56281">
    <property type="entry name" value="Metallo-hydrolase/oxidoreductase"/>
    <property type="match status" value="1"/>
</dbReference>
<evidence type="ECO:0000256" key="1">
    <source>
        <dbReference type="SAM" id="Coils"/>
    </source>
</evidence>
<dbReference type="Gene3D" id="3.60.15.10">
    <property type="entry name" value="Ribonuclease Z/Hydroxyacylglutathione hydrolase-like"/>
    <property type="match status" value="1"/>
</dbReference>
<evidence type="ECO:0000313" key="2">
    <source>
        <dbReference type="EMBL" id="MPN29134.1"/>
    </source>
</evidence>